<dbReference type="EC" id="3.4.19.12" evidence="2"/>
<keyword evidence="6" id="KW-0788">Thiol protease</keyword>
<feature type="region of interest" description="Disordered" evidence="7">
    <location>
        <begin position="326"/>
        <end position="708"/>
    </location>
</feature>
<gene>
    <name evidence="8" type="ORF">NEF87_002850</name>
</gene>
<protein>
    <recommendedName>
        <fullName evidence="2">ubiquitinyl hydrolase 1</fullName>
        <ecNumber evidence="2">3.4.19.12</ecNumber>
    </recommendedName>
</protein>
<evidence type="ECO:0000313" key="9">
    <source>
        <dbReference type="Proteomes" id="UP001208689"/>
    </source>
</evidence>
<dbReference type="PANTHER" id="PTHR13367">
    <property type="entry name" value="UBIQUITIN THIOESTERASE"/>
    <property type="match status" value="1"/>
</dbReference>
<evidence type="ECO:0000256" key="5">
    <source>
        <dbReference type="ARBA" id="ARBA00022801"/>
    </source>
</evidence>
<dbReference type="InterPro" id="IPR051346">
    <property type="entry name" value="OTU_Deubiquitinase"/>
</dbReference>
<dbReference type="EMBL" id="CP104013">
    <property type="protein sequence ID" value="UYP46565.1"/>
    <property type="molecule type" value="Genomic_DNA"/>
</dbReference>
<evidence type="ECO:0000256" key="1">
    <source>
        <dbReference type="ARBA" id="ARBA00000707"/>
    </source>
</evidence>
<comment type="catalytic activity">
    <reaction evidence="1">
        <text>Thiol-dependent hydrolysis of ester, thioester, amide, peptide and isopeptide bonds formed by the C-terminal Gly of ubiquitin (a 76-residue protein attached to proteins as an intracellular targeting signal).</text>
        <dbReference type="EC" id="3.4.19.12"/>
    </reaction>
</comment>
<proteinExistence type="predicted"/>
<organism evidence="8 9">
    <name type="scientific">Candidatus Lokiarchaeum ossiferum</name>
    <dbReference type="NCBI Taxonomy" id="2951803"/>
    <lineage>
        <taxon>Archaea</taxon>
        <taxon>Promethearchaeati</taxon>
        <taxon>Promethearchaeota</taxon>
        <taxon>Promethearchaeia</taxon>
        <taxon>Promethearchaeales</taxon>
        <taxon>Promethearchaeaceae</taxon>
        <taxon>Candidatus Lokiarchaeum</taxon>
    </lineage>
</organism>
<evidence type="ECO:0000256" key="3">
    <source>
        <dbReference type="ARBA" id="ARBA00022670"/>
    </source>
</evidence>
<accession>A0ABY6HT25</accession>
<evidence type="ECO:0000256" key="7">
    <source>
        <dbReference type="SAM" id="MobiDB-lite"/>
    </source>
</evidence>
<evidence type="ECO:0000256" key="2">
    <source>
        <dbReference type="ARBA" id="ARBA00012759"/>
    </source>
</evidence>
<keyword evidence="3" id="KW-0645">Protease</keyword>
<evidence type="ECO:0000256" key="4">
    <source>
        <dbReference type="ARBA" id="ARBA00022786"/>
    </source>
</evidence>
<dbReference type="PANTHER" id="PTHR13367:SF28">
    <property type="entry name" value="UBIQUITIN THIOESTERASE ZRANB1"/>
    <property type="match status" value="1"/>
</dbReference>
<evidence type="ECO:0000313" key="8">
    <source>
        <dbReference type="EMBL" id="UYP46565.1"/>
    </source>
</evidence>
<keyword evidence="9" id="KW-1185">Reference proteome</keyword>
<keyword evidence="4" id="KW-0833">Ubl conjugation pathway</keyword>
<sequence>MNPPYIAYKLHTDGTIVSIPAEKLKNSFININIIAVYFYHQKRLYIWIGERVSRDLQNKVPMIEGQILERNPDITILRHFTVEGLRLETMDFLQILKISQDEFQSHIDEWDQFEAEILENIEKHKIEVSQYLAKKQFDEALIETRKIIEYADKIKNVALIEEYEEIVKNINRTNISEKEKNISEKCSQIQTSYEKFYQENAFLEAKHVLEEILRILEESDDSSLIRFWKNSQVKLKQQEEIFNAQEAKRQKQVAENKLNADYEQLVELIKKNELDEDWGSGITSAKEILKIVKKLEKFEEIKTWNQKISQFEDNISKKKENIIESEKKAREEAEQKAREEAEQKAREEAEQKAREEAEQKAREEAEQKAREEAEQKAREEAEQKAREEAEQKAREEAEQKAREEAEQKAREEAEQKAREEAEQKAREEAEQKAREEAEQKAREEAEQKAREEAEQKAREEAEQKAREEAEQKAREEAEQKAREEAEQKAREEAEQKAREEAEQKAREEAEQKAREEAEQKAREEAEQKAREEAEQKAREEAEQKAREEAEQKAREEAEQKAREEAEQKVREEAEQKAREEAEQKAREEAEQKVREEAEQKAREEAEQKVREEAEQKAREEAEQKAREEAEQKAREEAEQKVREEAEQKVREEAEQKAREEAEQKAREEAEQKVREEAEQKAREEAEQKVREEAEQKAREEAEQKALEEREKQLKEIKKKLRAHEKAGEWPFAIAECKKLVILLKQLELEDQHIKFVEKLQKLEIKEEEWKQEVKTQYKSRPKEFDDIDISTFKEEELDVKNYLEFLREANTSEARRPFKAYDLLLRCLAIIKKSPEKFLESYPKRKNDKITLEKRLHSVGAKVEDIT</sequence>
<keyword evidence="5" id="KW-0378">Hydrolase</keyword>
<reference evidence="8" key="1">
    <citation type="submission" date="2022-09" db="EMBL/GenBank/DDBJ databases">
        <title>Actin cytoskeleton and complex cell architecture in an #Asgard archaeon.</title>
        <authorList>
            <person name="Ponce Toledo R.I."/>
            <person name="Schleper C."/>
            <person name="Rodrigues Oliveira T."/>
            <person name="Wollweber F."/>
            <person name="Xu J."/>
            <person name="Rittmann S."/>
            <person name="Klingl A."/>
            <person name="Pilhofer M."/>
        </authorList>
    </citation>
    <scope>NUCLEOTIDE SEQUENCE</scope>
    <source>
        <strain evidence="8">B-35</strain>
    </source>
</reference>
<dbReference type="Proteomes" id="UP001208689">
    <property type="component" value="Chromosome"/>
</dbReference>
<name>A0ABY6HT25_9ARCH</name>
<evidence type="ECO:0000256" key="6">
    <source>
        <dbReference type="ARBA" id="ARBA00022807"/>
    </source>
</evidence>